<accession>A0A0W0R1J9</accession>
<organism evidence="1 3">
    <name type="scientific">Legionella adelaidensis</name>
    <dbReference type="NCBI Taxonomy" id="45056"/>
    <lineage>
        <taxon>Bacteria</taxon>
        <taxon>Pseudomonadati</taxon>
        <taxon>Pseudomonadota</taxon>
        <taxon>Gammaproteobacteria</taxon>
        <taxon>Legionellales</taxon>
        <taxon>Legionellaceae</taxon>
        <taxon>Legionella</taxon>
    </lineage>
</organism>
<dbReference type="EMBL" id="LNKA01000012">
    <property type="protein sequence ID" value="KTC64966.1"/>
    <property type="molecule type" value="Genomic_DNA"/>
</dbReference>
<keyword evidence="3" id="KW-1185">Reference proteome</keyword>
<reference evidence="1 3" key="1">
    <citation type="submission" date="2015-11" db="EMBL/GenBank/DDBJ databases">
        <title>Identification of large and diverse effector repertoires of 38 Legionella species.</title>
        <authorList>
            <person name="Burstein D."/>
            <person name="Amaro F."/>
            <person name="Zusman T."/>
            <person name="Lifshitz Z."/>
            <person name="Cohen O."/>
            <person name="Gilbert J.A."/>
            <person name="Pupko T."/>
            <person name="Shuman H.A."/>
            <person name="Segal G."/>
        </authorList>
    </citation>
    <scope>NUCLEOTIDE SEQUENCE [LARGE SCALE GENOMIC DNA]</scope>
    <source>
        <strain evidence="1 3">1762-AUS-E</strain>
    </source>
</reference>
<evidence type="ECO:0000313" key="4">
    <source>
        <dbReference type="Proteomes" id="UP000281170"/>
    </source>
</evidence>
<dbReference type="Proteomes" id="UP000054859">
    <property type="component" value="Unassembled WGS sequence"/>
</dbReference>
<proteinExistence type="predicted"/>
<geneLocation type="plasmid" evidence="2 4">
    <name>24</name>
</geneLocation>
<evidence type="ECO:0000313" key="3">
    <source>
        <dbReference type="Proteomes" id="UP000054859"/>
    </source>
</evidence>
<dbReference type="EMBL" id="LR134433">
    <property type="protein sequence ID" value="VEH86170.1"/>
    <property type="molecule type" value="Genomic_DNA"/>
</dbReference>
<gene>
    <name evidence="1" type="ORF">Lade_1702</name>
    <name evidence="2" type="ORF">NCTC12735_01818</name>
</gene>
<dbReference type="KEGG" id="ladl:NCTC12735_01818"/>
<reference evidence="2 4" key="2">
    <citation type="submission" date="2018-12" db="EMBL/GenBank/DDBJ databases">
        <authorList>
            <consortium name="Pathogen Informatics"/>
        </authorList>
    </citation>
    <scope>NUCLEOTIDE SEQUENCE [LARGE SCALE GENOMIC DNA]</scope>
    <source>
        <strain evidence="2 4">NCTC12735</strain>
        <plasmid evidence="4">24</plasmid>
    </source>
</reference>
<keyword evidence="2" id="KW-0614">Plasmid</keyword>
<dbReference type="AlphaFoldDB" id="A0A0W0R1J9"/>
<name>A0A0W0R1J9_9GAMM</name>
<protein>
    <submittedName>
        <fullName evidence="1">Uncharacterized protein</fullName>
    </submittedName>
</protein>
<dbReference type="PATRIC" id="fig|45056.6.peg.1757"/>
<dbReference type="STRING" id="45056.Lade_1702"/>
<evidence type="ECO:0000313" key="2">
    <source>
        <dbReference type="EMBL" id="VEH86170.1"/>
    </source>
</evidence>
<dbReference type="Proteomes" id="UP000281170">
    <property type="component" value="Plasmid 24"/>
</dbReference>
<evidence type="ECO:0000313" key="1">
    <source>
        <dbReference type="EMBL" id="KTC64966.1"/>
    </source>
</evidence>
<sequence>MCSFYRSNFIWCLFLSLIINNTNGETIAAHKIQMFKFSQAFTFNDDRSIIENTWQEACIARHLQPVDLPNASYCINDLGNATYPQGVDICADGSIKIPMNFGWCNEIVSDCPNSTWELSADENTCFRPDDACWNDIENVPEEKLLAAIVYGESHWSNVYEEMAGIASAIIRKRDALHLDSINTLVKVKKHFSYVVYNKNERFVKLMCGEEKNFDKAYMAASNALNYGRDYSNGACYWDGYDLKTSGTKHDKYKAGFRYLEPEHNIFSTPEPPHVPIRGNKGYYDNVYISTAVQGKTIFWKLDEQFLHARGVRQCS</sequence>